<dbReference type="Gene3D" id="3.10.450.50">
    <property type="match status" value="1"/>
</dbReference>
<name>A0ABU4VMW9_9ACTN</name>
<dbReference type="RefSeq" id="WP_319955338.1">
    <property type="nucleotide sequence ID" value="NZ_JAXAVX010000011.1"/>
</dbReference>
<reference evidence="2 3" key="1">
    <citation type="submission" date="2023-11" db="EMBL/GenBank/DDBJ databases">
        <authorList>
            <person name="Xu M."/>
            <person name="Jiang T."/>
        </authorList>
    </citation>
    <scope>NUCLEOTIDE SEQUENCE [LARGE SCALE GENOMIC DNA]</scope>
    <source>
        <strain evidence="2 3">SD</strain>
    </source>
</reference>
<feature type="compositionally biased region" description="Low complexity" evidence="1">
    <location>
        <begin position="180"/>
        <end position="190"/>
    </location>
</feature>
<sequence length="216" mass="23005">MRRRVITGVLALAAIVAVVLAIRSWTVDDGDRARASVERFGNAVAAKDYGLICEDLLADDLRQRLAAIGLPCERALATGLGEVREPRVRITSVAVADDRASVGIETTAAGQRPSRDVLQLREADGEWRIVSLGQGTTTAGTPPTPARTSTTSRGSATTPAPAPQLPAPDAPPNGFEEPGATPVRGSAAAARAERRRQREIRRLARKAMREQGTREK</sequence>
<dbReference type="Proteomes" id="UP001277761">
    <property type="component" value="Unassembled WGS sequence"/>
</dbReference>
<gene>
    <name evidence="2" type="ORF">SK069_16435</name>
</gene>
<proteinExistence type="predicted"/>
<protein>
    <submittedName>
        <fullName evidence="2">Nuclear transport factor 2 family protein</fullName>
    </submittedName>
</protein>
<dbReference type="EMBL" id="JAXAVX010000011">
    <property type="protein sequence ID" value="MDX8153187.1"/>
    <property type="molecule type" value="Genomic_DNA"/>
</dbReference>
<evidence type="ECO:0000313" key="2">
    <source>
        <dbReference type="EMBL" id="MDX8153187.1"/>
    </source>
</evidence>
<feature type="region of interest" description="Disordered" evidence="1">
    <location>
        <begin position="131"/>
        <end position="216"/>
    </location>
</feature>
<evidence type="ECO:0000313" key="3">
    <source>
        <dbReference type="Proteomes" id="UP001277761"/>
    </source>
</evidence>
<accession>A0ABU4VMW9</accession>
<feature type="compositionally biased region" description="Basic and acidic residues" evidence="1">
    <location>
        <begin position="207"/>
        <end position="216"/>
    </location>
</feature>
<evidence type="ECO:0000256" key="1">
    <source>
        <dbReference type="SAM" id="MobiDB-lite"/>
    </source>
</evidence>
<feature type="compositionally biased region" description="Low complexity" evidence="1">
    <location>
        <begin position="135"/>
        <end position="159"/>
    </location>
</feature>
<feature type="compositionally biased region" description="Basic residues" evidence="1">
    <location>
        <begin position="193"/>
        <end position="206"/>
    </location>
</feature>
<dbReference type="InterPro" id="IPR032710">
    <property type="entry name" value="NTF2-like_dom_sf"/>
</dbReference>
<dbReference type="InterPro" id="IPR039437">
    <property type="entry name" value="FrzH/put_lumazine-bd"/>
</dbReference>
<dbReference type="Pfam" id="PF12893">
    <property type="entry name" value="Lumazine_bd_2"/>
    <property type="match status" value="1"/>
</dbReference>
<organism evidence="2 3">
    <name type="scientific">Patulibacter brassicae</name>
    <dbReference type="NCBI Taxonomy" id="1705717"/>
    <lineage>
        <taxon>Bacteria</taxon>
        <taxon>Bacillati</taxon>
        <taxon>Actinomycetota</taxon>
        <taxon>Thermoleophilia</taxon>
        <taxon>Solirubrobacterales</taxon>
        <taxon>Patulibacteraceae</taxon>
        <taxon>Patulibacter</taxon>
    </lineage>
</organism>
<dbReference type="SUPFAM" id="SSF54427">
    <property type="entry name" value="NTF2-like"/>
    <property type="match status" value="1"/>
</dbReference>
<feature type="compositionally biased region" description="Pro residues" evidence="1">
    <location>
        <begin position="160"/>
        <end position="171"/>
    </location>
</feature>
<comment type="caution">
    <text evidence="2">The sequence shown here is derived from an EMBL/GenBank/DDBJ whole genome shotgun (WGS) entry which is preliminary data.</text>
</comment>
<keyword evidence="3" id="KW-1185">Reference proteome</keyword>